<dbReference type="Pfam" id="PF07642">
    <property type="entry name" value="BBP2"/>
    <property type="match status" value="1"/>
</dbReference>
<dbReference type="AlphaFoldDB" id="A0A0D6MIS3"/>
<reference evidence="2 3" key="1">
    <citation type="submission" date="2012-10" db="EMBL/GenBank/DDBJ databases">
        <title>Genome sequencing of Tanticharoenia sakaeratensis NBRC 103193.</title>
        <authorList>
            <person name="Azuma Y."/>
            <person name="Hadano H."/>
            <person name="Hirakawa H."/>
            <person name="Matsushita K."/>
        </authorList>
    </citation>
    <scope>NUCLEOTIDE SEQUENCE [LARGE SCALE GENOMIC DNA]</scope>
    <source>
        <strain evidence="2 3">NBRC 103193</strain>
    </source>
</reference>
<proteinExistence type="predicted"/>
<keyword evidence="3" id="KW-1185">Reference proteome</keyword>
<comment type="caution">
    <text evidence="2">The sequence shown here is derived from an EMBL/GenBank/DDBJ whole genome shotgun (WGS) entry which is preliminary data.</text>
</comment>
<feature type="chain" id="PRO_5002308057" description="Porin" evidence="1">
    <location>
        <begin position="26"/>
        <end position="405"/>
    </location>
</feature>
<evidence type="ECO:0000313" key="3">
    <source>
        <dbReference type="Proteomes" id="UP000032679"/>
    </source>
</evidence>
<dbReference type="EMBL" id="BALE01000010">
    <property type="protein sequence ID" value="GAN53527.1"/>
    <property type="molecule type" value="Genomic_DNA"/>
</dbReference>
<dbReference type="STRING" id="1231623.Tasa_010_074"/>
<protein>
    <recommendedName>
        <fullName evidence="4">Porin</fullName>
    </recommendedName>
</protein>
<feature type="signal peptide" evidence="1">
    <location>
        <begin position="1"/>
        <end position="25"/>
    </location>
</feature>
<dbReference type="Proteomes" id="UP000032679">
    <property type="component" value="Unassembled WGS sequence"/>
</dbReference>
<sequence length="405" mass="43677">MDAPARLTIHVMCMAASLSIVPAHAASPVFNDITFGAQIEGGLMANPARPADALDFGQFSPDHANQPQLDQLTLTLTKPVDDIGGGYGLGANLRVLYGADARYYAIAGISDKLLSGRYQIMPVFANVAAHLPWLTKGGLDGQFGVLTSPMGVETLDPTTRAFYTLAYTTEYSTPFEHVGAIFQWHLDPLLDVQFGIDTGNQTSFGRGDNNAEPAGYVGLSGHGLAHGALAFTYLLRIGPENSVRALGMRANAAQRVWNDLNATWQMTQSLNGTIEFNTVHDDGLHASTYSVVTWLAWQMSPDLTLNYRGELYRDNSGGFVTQFQSDTAYARVLLGAPAPVSNAPATTYGALSLNASWRPKLGHGVRLFQLRPEIRFDRSLNGTAPFNGFRNCGMFTFGGDATLGF</sequence>
<evidence type="ECO:0000256" key="1">
    <source>
        <dbReference type="SAM" id="SignalP"/>
    </source>
</evidence>
<name>A0A0D6MIS3_9PROT</name>
<evidence type="ECO:0000313" key="2">
    <source>
        <dbReference type="EMBL" id="GAN53527.1"/>
    </source>
</evidence>
<dbReference type="InterPro" id="IPR011486">
    <property type="entry name" value="BBP2"/>
</dbReference>
<organism evidence="2 3">
    <name type="scientific">Tanticharoenia sakaeratensis NBRC 103193</name>
    <dbReference type="NCBI Taxonomy" id="1231623"/>
    <lineage>
        <taxon>Bacteria</taxon>
        <taxon>Pseudomonadati</taxon>
        <taxon>Pseudomonadota</taxon>
        <taxon>Alphaproteobacteria</taxon>
        <taxon>Acetobacterales</taxon>
        <taxon>Acetobacteraceae</taxon>
        <taxon>Tanticharoenia</taxon>
    </lineage>
</organism>
<accession>A0A0D6MIS3</accession>
<keyword evidence="1" id="KW-0732">Signal</keyword>
<evidence type="ECO:0008006" key="4">
    <source>
        <dbReference type="Google" id="ProtNLM"/>
    </source>
</evidence>
<gene>
    <name evidence="2" type="ORF">Tasa_010_074</name>
</gene>